<dbReference type="EMBL" id="ACBY02000023">
    <property type="protein sequence ID" value="EFB76213.1"/>
    <property type="molecule type" value="Genomic_DNA"/>
</dbReference>
<dbReference type="SFLD" id="SFLDG01066">
    <property type="entry name" value="organic_radical-activating_enz"/>
    <property type="match status" value="1"/>
</dbReference>
<evidence type="ECO:0000259" key="11">
    <source>
        <dbReference type="PROSITE" id="PS51918"/>
    </source>
</evidence>
<keyword evidence="6 10" id="KW-0479">Metal-binding</keyword>
<protein>
    <recommendedName>
        <fullName evidence="3 10">Pyruvate formate-lyase-activating enzyme</fullName>
        <ecNumber evidence="10">1.97.1.4</ecNumber>
    </recommendedName>
</protein>
<dbReference type="InterPro" id="IPR012839">
    <property type="entry name" value="Organic_radical_activase"/>
</dbReference>
<dbReference type="GO" id="GO:0016829">
    <property type="term" value="F:lyase activity"/>
    <property type="evidence" value="ECO:0007669"/>
    <property type="project" value="UniProtKB-KW"/>
</dbReference>
<comment type="subcellular location">
    <subcellularLocation>
        <location evidence="10">Cytoplasm</location>
    </subcellularLocation>
</comment>
<dbReference type="CDD" id="cd01335">
    <property type="entry name" value="Radical_SAM"/>
    <property type="match status" value="1"/>
</dbReference>
<dbReference type="eggNOG" id="COG1180">
    <property type="taxonomic scope" value="Bacteria"/>
</dbReference>
<evidence type="ECO:0000256" key="1">
    <source>
        <dbReference type="ARBA" id="ARBA00003141"/>
    </source>
</evidence>
<evidence type="ECO:0000256" key="4">
    <source>
        <dbReference type="ARBA" id="ARBA00022485"/>
    </source>
</evidence>
<dbReference type="InterPro" id="IPR001989">
    <property type="entry name" value="Radical_activat_CS"/>
</dbReference>
<dbReference type="EC" id="1.97.1.4" evidence="10"/>
<dbReference type="InterPro" id="IPR012838">
    <property type="entry name" value="PFL1_activating"/>
</dbReference>
<reference evidence="12" key="1">
    <citation type="submission" date="2009-12" db="EMBL/GenBank/DDBJ databases">
        <authorList>
            <person name="Weinstock G."/>
            <person name="Sodergren E."/>
            <person name="Clifton S."/>
            <person name="Fulton L."/>
            <person name="Fulton B."/>
            <person name="Courtney L."/>
            <person name="Fronick C."/>
            <person name="Harrison M."/>
            <person name="Strong C."/>
            <person name="Farmer C."/>
            <person name="Delahaunty K."/>
            <person name="Markovic C."/>
            <person name="Hall O."/>
            <person name="Minx P."/>
            <person name="Tomlinson C."/>
            <person name="Mitreva M."/>
            <person name="Nelson J."/>
            <person name="Hou S."/>
            <person name="Wollam A."/>
            <person name="Pepin K.H."/>
            <person name="Johnson M."/>
            <person name="Bhonagiri V."/>
            <person name="Nash W.E."/>
            <person name="Warren W."/>
            <person name="Chinwalla A."/>
            <person name="Mardis E.R."/>
            <person name="Wilson R.K."/>
        </authorList>
    </citation>
    <scope>NUCLEOTIDE SEQUENCE [LARGE SCALE GENOMIC DNA]</scope>
    <source>
        <strain evidence="12">DSM 15176</strain>
    </source>
</reference>
<gene>
    <name evidence="12" type="primary">pflA</name>
    <name evidence="12" type="ORF">SUBVAR_05999</name>
</gene>
<evidence type="ECO:0000256" key="3">
    <source>
        <dbReference type="ARBA" id="ARBA00021356"/>
    </source>
</evidence>
<evidence type="ECO:0000256" key="2">
    <source>
        <dbReference type="ARBA" id="ARBA00009777"/>
    </source>
</evidence>
<comment type="caution">
    <text evidence="12">The sequence shown here is derived from an EMBL/GenBank/DDBJ whole genome shotgun (WGS) entry which is preliminary data.</text>
</comment>
<dbReference type="SFLD" id="SFLDS00029">
    <property type="entry name" value="Radical_SAM"/>
    <property type="match status" value="1"/>
</dbReference>
<dbReference type="PANTHER" id="PTHR30352:SF5">
    <property type="entry name" value="PYRUVATE FORMATE-LYASE 1-ACTIVATING ENZYME"/>
    <property type="match status" value="1"/>
</dbReference>
<keyword evidence="7 10" id="KW-0560">Oxidoreductase</keyword>
<evidence type="ECO:0000256" key="5">
    <source>
        <dbReference type="ARBA" id="ARBA00022691"/>
    </source>
</evidence>
<evidence type="ECO:0000256" key="8">
    <source>
        <dbReference type="ARBA" id="ARBA00023004"/>
    </source>
</evidence>
<dbReference type="Gene3D" id="3.20.20.70">
    <property type="entry name" value="Aldolase class I"/>
    <property type="match status" value="1"/>
</dbReference>
<dbReference type="GO" id="GO:0046872">
    <property type="term" value="F:metal ion binding"/>
    <property type="evidence" value="ECO:0007669"/>
    <property type="project" value="UniProtKB-UniRule"/>
</dbReference>
<organism evidence="12 13">
    <name type="scientific">Subdoligranulum variabile DSM 15176</name>
    <dbReference type="NCBI Taxonomy" id="411471"/>
    <lineage>
        <taxon>Bacteria</taxon>
        <taxon>Bacillati</taxon>
        <taxon>Bacillota</taxon>
        <taxon>Clostridia</taxon>
        <taxon>Eubacteriales</taxon>
        <taxon>Oscillospiraceae</taxon>
        <taxon>Subdoligranulum</taxon>
    </lineage>
</organism>
<keyword evidence="12" id="KW-0670">Pyruvate</keyword>
<dbReference type="PIRSF" id="PIRSF000371">
    <property type="entry name" value="PFL_act_enz"/>
    <property type="match status" value="1"/>
</dbReference>
<comment type="function">
    <text evidence="1 10">Activation of pyruvate formate-lyase under anaerobic conditions by generation of an organic free radical, using S-adenosylmethionine and reduced flavodoxin as cosubstrates to produce 5'-deoxy-adenosine.</text>
</comment>
<evidence type="ECO:0000313" key="13">
    <source>
        <dbReference type="Proteomes" id="UP000003438"/>
    </source>
</evidence>
<evidence type="ECO:0000256" key="7">
    <source>
        <dbReference type="ARBA" id="ARBA00023002"/>
    </source>
</evidence>
<dbReference type="InterPro" id="IPR013785">
    <property type="entry name" value="Aldolase_TIM"/>
</dbReference>
<dbReference type="GO" id="GO:0051539">
    <property type="term" value="F:4 iron, 4 sulfur cluster binding"/>
    <property type="evidence" value="ECO:0007669"/>
    <property type="project" value="UniProtKB-UniRule"/>
</dbReference>
<dbReference type="PROSITE" id="PS01087">
    <property type="entry name" value="RADICAL_ACTIVATING"/>
    <property type="match status" value="1"/>
</dbReference>
<dbReference type="InterPro" id="IPR034457">
    <property type="entry name" value="Organic_radical-activating"/>
</dbReference>
<dbReference type="Proteomes" id="UP000003438">
    <property type="component" value="Unassembled WGS sequence"/>
</dbReference>
<keyword evidence="4 10" id="KW-0004">4Fe-4S</keyword>
<keyword evidence="5 10" id="KW-0949">S-adenosyl-L-methionine</keyword>
<keyword evidence="8 10" id="KW-0408">Iron</keyword>
<keyword evidence="13" id="KW-1185">Reference proteome</keyword>
<comment type="cofactor">
    <cofactor evidence="10">
        <name>[4Fe-4S] cluster</name>
        <dbReference type="ChEBI" id="CHEBI:49883"/>
    </cofactor>
    <text evidence="10">Binds 1 [4Fe-4S] cluster. The cluster is coordinated with 3 cysteines and an exchangeable S-adenosyl-L-methionine.</text>
</comment>
<evidence type="ECO:0000256" key="10">
    <source>
        <dbReference type="RuleBase" id="RU362053"/>
    </source>
</evidence>
<keyword evidence="9 10" id="KW-0411">Iron-sulfur</keyword>
<evidence type="ECO:0000256" key="9">
    <source>
        <dbReference type="ARBA" id="ARBA00023014"/>
    </source>
</evidence>
<sequence>MSQQEIKGYVHSVETFGLVDGPGVRYIIFLQGCAMRCQYCHNPETWAFTRDTEKTPQEAFDAALRYRNYWRNNGGLTISGGEPLLQMDFVSEVFRLARAKGIHTALDTSGQPFAPDNADWMARFDALLENTSLVILDLKEIEDEKHKKLTGHSNKNILAMAQYVAQHGVPLWIRHVLVPGLTDDAEGLRQLDAFIRTLPTVRRVEVLPYHTLGLFKWKNLGIPYPLEGVRVPTEEEVKAAEDLLHVRDYPDAPKE</sequence>
<evidence type="ECO:0000313" key="12">
    <source>
        <dbReference type="EMBL" id="EFB76213.1"/>
    </source>
</evidence>
<dbReference type="GO" id="GO:0043365">
    <property type="term" value="F:[formate-C-acetyltransferase]-activating enzyme activity"/>
    <property type="evidence" value="ECO:0007669"/>
    <property type="project" value="UniProtKB-UniRule"/>
</dbReference>
<comment type="catalytic activity">
    <reaction evidence="10">
        <text>glycyl-[formate C-acetyltransferase] + reduced [flavodoxin] + S-adenosyl-L-methionine = glycin-2-yl radical-[formate C-acetyltransferase] + semiquinone [flavodoxin] + 5'-deoxyadenosine + L-methionine + H(+)</text>
        <dbReference type="Rhea" id="RHEA:19225"/>
        <dbReference type="Rhea" id="RHEA-COMP:10622"/>
        <dbReference type="Rhea" id="RHEA-COMP:12190"/>
        <dbReference type="Rhea" id="RHEA-COMP:12191"/>
        <dbReference type="Rhea" id="RHEA-COMP:14480"/>
        <dbReference type="ChEBI" id="CHEBI:15378"/>
        <dbReference type="ChEBI" id="CHEBI:17319"/>
        <dbReference type="ChEBI" id="CHEBI:29947"/>
        <dbReference type="ChEBI" id="CHEBI:32722"/>
        <dbReference type="ChEBI" id="CHEBI:57618"/>
        <dbReference type="ChEBI" id="CHEBI:57844"/>
        <dbReference type="ChEBI" id="CHEBI:59789"/>
        <dbReference type="ChEBI" id="CHEBI:140311"/>
        <dbReference type="EC" id="1.97.1.4"/>
    </reaction>
</comment>
<dbReference type="RefSeq" id="WP_007047373.1">
    <property type="nucleotide sequence ID" value="NZ_GG704769.1"/>
</dbReference>
<dbReference type="PANTHER" id="PTHR30352">
    <property type="entry name" value="PYRUVATE FORMATE-LYASE-ACTIVATING ENZYME"/>
    <property type="match status" value="1"/>
</dbReference>
<dbReference type="NCBIfam" id="TIGR02493">
    <property type="entry name" value="PFLA"/>
    <property type="match status" value="1"/>
</dbReference>
<name>D1PNS8_9FIRM</name>
<dbReference type="AlphaFoldDB" id="D1PNS8"/>
<dbReference type="GO" id="GO:0005737">
    <property type="term" value="C:cytoplasm"/>
    <property type="evidence" value="ECO:0007669"/>
    <property type="project" value="UniProtKB-SubCell"/>
</dbReference>
<dbReference type="InterPro" id="IPR007197">
    <property type="entry name" value="rSAM"/>
</dbReference>
<dbReference type="OrthoDB" id="9782387at2"/>
<dbReference type="STRING" id="411471.SUBVAR_05999"/>
<evidence type="ECO:0000256" key="6">
    <source>
        <dbReference type="ARBA" id="ARBA00022723"/>
    </source>
</evidence>
<dbReference type="SUPFAM" id="SSF102114">
    <property type="entry name" value="Radical SAM enzymes"/>
    <property type="match status" value="1"/>
</dbReference>
<dbReference type="InterPro" id="IPR058240">
    <property type="entry name" value="rSAM_sf"/>
</dbReference>
<dbReference type="PROSITE" id="PS51918">
    <property type="entry name" value="RADICAL_SAM"/>
    <property type="match status" value="1"/>
</dbReference>
<dbReference type="Pfam" id="PF04055">
    <property type="entry name" value="Radical_SAM"/>
    <property type="match status" value="1"/>
</dbReference>
<accession>D1PNS8</accession>
<feature type="domain" description="Radical SAM core" evidence="11">
    <location>
        <begin position="19"/>
        <end position="247"/>
    </location>
</feature>
<keyword evidence="10" id="KW-0963">Cytoplasm</keyword>
<comment type="similarity">
    <text evidence="2 10">Belongs to the organic radical-activating enzymes family.</text>
</comment>
<dbReference type="HOGENOM" id="CLU_058969_1_1_9"/>
<proteinExistence type="inferred from homology"/>